<gene>
    <name evidence="1" type="ORF">L6452_32474</name>
</gene>
<name>A0ACB8Z4X6_ARCLA</name>
<dbReference type="EMBL" id="CM042057">
    <property type="protein sequence ID" value="KAI3692653.1"/>
    <property type="molecule type" value="Genomic_DNA"/>
</dbReference>
<proteinExistence type="predicted"/>
<reference evidence="1 2" key="2">
    <citation type="journal article" date="2022" name="Mol. Ecol. Resour.">
        <title>The genomes of chicory, endive, great burdock and yacon provide insights into Asteraceae paleo-polyploidization history and plant inulin production.</title>
        <authorList>
            <person name="Fan W."/>
            <person name="Wang S."/>
            <person name="Wang H."/>
            <person name="Wang A."/>
            <person name="Jiang F."/>
            <person name="Liu H."/>
            <person name="Zhao H."/>
            <person name="Xu D."/>
            <person name="Zhang Y."/>
        </authorList>
    </citation>
    <scope>NUCLEOTIDE SEQUENCE [LARGE SCALE GENOMIC DNA]</scope>
    <source>
        <strain evidence="2">cv. Niubang</strain>
    </source>
</reference>
<sequence length="476" mass="54117">MWPLGLCIVALVVVSITHWVYRWRNPKCNGILPPGSMGLPLIGETLKFFSRNKQSWDTPVFIKERMERYGPIFRTNLVGLPVIVSTDSELNYKVLLQEDQSFESWYPDSMTKIFGSQNLSSLHGNLHKFLKNMVLHVVGPESLKKIFSELESVATRNLEGWVGKEVVELKTAGADMIIGFMGKKLISYDPEKSSENLRENFEAFIQGLISFPLAIPGTAFHKCLQGRKKVMMVLKNMLEERRANPNTVINDFFDYVLEELKQENTTLTEEIALDLMFALLFASYETTSQAILVAMKLLTEHPKALKALTEEHEKILKNRDNPESGLTWEEYKGMTFTFQLINETLRLANIAPGIFRKAITDVKFKGYTIPSGWVVMVCPPAVHLNPNNYKDPLEFNPWRWEGTNVTVASKTFMAFGGGLRFCVGADFARLQMAVFLHCLVTKYQWQAVKGGEIVRTPGLQFPNGFHVKFSKKDNLN</sequence>
<protein>
    <submittedName>
        <fullName evidence="1">Uncharacterized protein</fullName>
    </submittedName>
</protein>
<accession>A0ACB8Z4X6</accession>
<evidence type="ECO:0000313" key="1">
    <source>
        <dbReference type="EMBL" id="KAI3692653.1"/>
    </source>
</evidence>
<evidence type="ECO:0000313" key="2">
    <source>
        <dbReference type="Proteomes" id="UP001055879"/>
    </source>
</evidence>
<reference evidence="2" key="1">
    <citation type="journal article" date="2022" name="Mol. Ecol. Resour.">
        <title>The genomes of chicory, endive, great burdock and yacon provide insights into Asteraceae palaeo-polyploidization history and plant inulin production.</title>
        <authorList>
            <person name="Fan W."/>
            <person name="Wang S."/>
            <person name="Wang H."/>
            <person name="Wang A."/>
            <person name="Jiang F."/>
            <person name="Liu H."/>
            <person name="Zhao H."/>
            <person name="Xu D."/>
            <person name="Zhang Y."/>
        </authorList>
    </citation>
    <scope>NUCLEOTIDE SEQUENCE [LARGE SCALE GENOMIC DNA]</scope>
    <source>
        <strain evidence="2">cv. Niubang</strain>
    </source>
</reference>
<keyword evidence="2" id="KW-1185">Reference proteome</keyword>
<dbReference type="Proteomes" id="UP001055879">
    <property type="component" value="Linkage Group LG11"/>
</dbReference>
<organism evidence="1 2">
    <name type="scientific">Arctium lappa</name>
    <name type="common">Greater burdock</name>
    <name type="synonym">Lappa major</name>
    <dbReference type="NCBI Taxonomy" id="4217"/>
    <lineage>
        <taxon>Eukaryota</taxon>
        <taxon>Viridiplantae</taxon>
        <taxon>Streptophyta</taxon>
        <taxon>Embryophyta</taxon>
        <taxon>Tracheophyta</taxon>
        <taxon>Spermatophyta</taxon>
        <taxon>Magnoliopsida</taxon>
        <taxon>eudicotyledons</taxon>
        <taxon>Gunneridae</taxon>
        <taxon>Pentapetalae</taxon>
        <taxon>asterids</taxon>
        <taxon>campanulids</taxon>
        <taxon>Asterales</taxon>
        <taxon>Asteraceae</taxon>
        <taxon>Carduoideae</taxon>
        <taxon>Cardueae</taxon>
        <taxon>Arctiinae</taxon>
        <taxon>Arctium</taxon>
    </lineage>
</organism>
<comment type="caution">
    <text evidence="1">The sequence shown here is derived from an EMBL/GenBank/DDBJ whole genome shotgun (WGS) entry which is preliminary data.</text>
</comment>